<keyword evidence="2" id="KW-1185">Reference proteome</keyword>
<dbReference type="RefSeq" id="WP_386373301.1">
    <property type="nucleotide sequence ID" value="NZ_JBHUMP010000005.1"/>
</dbReference>
<organism evidence="1 2">
    <name type="scientific">Sulfitobacter aestuarii</name>
    <dbReference type="NCBI Taxonomy" id="2161676"/>
    <lineage>
        <taxon>Bacteria</taxon>
        <taxon>Pseudomonadati</taxon>
        <taxon>Pseudomonadota</taxon>
        <taxon>Alphaproteobacteria</taxon>
        <taxon>Rhodobacterales</taxon>
        <taxon>Roseobacteraceae</taxon>
        <taxon>Sulfitobacter</taxon>
    </lineage>
</organism>
<protein>
    <submittedName>
        <fullName evidence="1">Uncharacterized protein</fullName>
    </submittedName>
</protein>
<proteinExistence type="predicted"/>
<evidence type="ECO:0000313" key="1">
    <source>
        <dbReference type="EMBL" id="MFD2739561.1"/>
    </source>
</evidence>
<dbReference type="EMBL" id="JBHUMP010000005">
    <property type="protein sequence ID" value="MFD2739561.1"/>
    <property type="molecule type" value="Genomic_DNA"/>
</dbReference>
<dbReference type="Proteomes" id="UP001597474">
    <property type="component" value="Unassembled WGS sequence"/>
</dbReference>
<accession>A0ABW5U0Y3</accession>
<gene>
    <name evidence="1" type="ORF">ACFSUD_08280</name>
</gene>
<sequence length="150" mass="16305">MTTLLYKTDEDGTAHLRRRMLTGLLLAALLLGFVSAFHGRGLLDGMGDGDAAAETAEADRSKRKIGDVMIELGGQNLLLTGLKLQVAAEATRYSDAALRDMLLGIIHQALHMPLLYQDIDQVAALRRIILILAEQQAPWLEGLQFGVSLP</sequence>
<reference evidence="2" key="1">
    <citation type="journal article" date="2019" name="Int. J. Syst. Evol. Microbiol.">
        <title>The Global Catalogue of Microorganisms (GCM) 10K type strain sequencing project: providing services to taxonomists for standard genome sequencing and annotation.</title>
        <authorList>
            <consortium name="The Broad Institute Genomics Platform"/>
            <consortium name="The Broad Institute Genome Sequencing Center for Infectious Disease"/>
            <person name="Wu L."/>
            <person name="Ma J."/>
        </authorList>
    </citation>
    <scope>NUCLEOTIDE SEQUENCE [LARGE SCALE GENOMIC DNA]</scope>
    <source>
        <strain evidence="2">TISTR 2562</strain>
    </source>
</reference>
<comment type="caution">
    <text evidence="1">The sequence shown here is derived from an EMBL/GenBank/DDBJ whole genome shotgun (WGS) entry which is preliminary data.</text>
</comment>
<name>A0ABW5U0Y3_9RHOB</name>
<evidence type="ECO:0000313" key="2">
    <source>
        <dbReference type="Proteomes" id="UP001597474"/>
    </source>
</evidence>